<evidence type="ECO:0000313" key="2">
    <source>
        <dbReference type="EMBL" id="KAF3446185.1"/>
    </source>
</evidence>
<dbReference type="AlphaFoldDB" id="A0A8K0H5Q2"/>
<comment type="caution">
    <text evidence="2">The sequence shown here is derived from an EMBL/GenBank/DDBJ whole genome shotgun (WGS) entry which is preliminary data.</text>
</comment>
<organism evidence="2 3">
    <name type="scientific">Rhamnella rubrinervis</name>
    <dbReference type="NCBI Taxonomy" id="2594499"/>
    <lineage>
        <taxon>Eukaryota</taxon>
        <taxon>Viridiplantae</taxon>
        <taxon>Streptophyta</taxon>
        <taxon>Embryophyta</taxon>
        <taxon>Tracheophyta</taxon>
        <taxon>Spermatophyta</taxon>
        <taxon>Magnoliopsida</taxon>
        <taxon>eudicotyledons</taxon>
        <taxon>Gunneridae</taxon>
        <taxon>Pentapetalae</taxon>
        <taxon>rosids</taxon>
        <taxon>fabids</taxon>
        <taxon>Rosales</taxon>
        <taxon>Rhamnaceae</taxon>
        <taxon>rhamnoid group</taxon>
        <taxon>Rhamneae</taxon>
        <taxon>Rhamnella</taxon>
    </lineage>
</organism>
<name>A0A8K0H5Q2_9ROSA</name>
<proteinExistence type="predicted"/>
<gene>
    <name evidence="2" type="ORF">FNV43_RR11364</name>
</gene>
<dbReference type="PANTHER" id="PTHR33184:SF67">
    <property type="entry name" value="PROTEIN TAPETUM DETERMINANT 1"/>
    <property type="match status" value="1"/>
</dbReference>
<sequence>MHAGTGVVICPKNDILVAQSQGPPAKSGIPTYRVQIINRSPTGKSIWNIHLSCGWFSSAKLIDPNTFKRLKYDDCLVNGGKPLRAGSVISFTYYTTFEYPLSVSSVEC</sequence>
<dbReference type="Pfam" id="PF24068">
    <property type="entry name" value="TPD1_C"/>
    <property type="match status" value="1"/>
</dbReference>
<keyword evidence="1" id="KW-0732">Signal</keyword>
<dbReference type="PANTHER" id="PTHR33184">
    <property type="entry name" value="PROTEIN TAPETUM DETERMINANT 1-LIKE-RELATED"/>
    <property type="match status" value="1"/>
</dbReference>
<dbReference type="EMBL" id="VOIH02000005">
    <property type="protein sequence ID" value="KAF3446185.1"/>
    <property type="molecule type" value="Genomic_DNA"/>
</dbReference>
<accession>A0A8K0H5Q2</accession>
<dbReference type="GO" id="GO:0001709">
    <property type="term" value="P:cell fate determination"/>
    <property type="evidence" value="ECO:0007669"/>
    <property type="project" value="TreeGrafter"/>
</dbReference>
<dbReference type="InterPro" id="IPR040361">
    <property type="entry name" value="TPD1"/>
</dbReference>
<evidence type="ECO:0000256" key="1">
    <source>
        <dbReference type="ARBA" id="ARBA00022729"/>
    </source>
</evidence>
<dbReference type="OrthoDB" id="1572689at2759"/>
<dbReference type="Proteomes" id="UP000796880">
    <property type="component" value="Unassembled WGS sequence"/>
</dbReference>
<reference evidence="2" key="1">
    <citation type="submission" date="2020-03" db="EMBL/GenBank/DDBJ databases">
        <title>A high-quality chromosome-level genome assembly of a woody plant with both climbing and erect habits, Rhamnella rubrinervis.</title>
        <authorList>
            <person name="Lu Z."/>
            <person name="Yang Y."/>
            <person name="Zhu X."/>
            <person name="Sun Y."/>
        </authorList>
    </citation>
    <scope>NUCLEOTIDE SEQUENCE</scope>
    <source>
        <strain evidence="2">BYM</strain>
        <tissue evidence="2">Leaf</tissue>
    </source>
</reference>
<evidence type="ECO:0000313" key="3">
    <source>
        <dbReference type="Proteomes" id="UP000796880"/>
    </source>
</evidence>
<keyword evidence="3" id="KW-1185">Reference proteome</keyword>
<protein>
    <submittedName>
        <fullName evidence="2">Uncharacterized protein</fullName>
    </submittedName>
</protein>